<comment type="function">
    <text evidence="1">Participates in various redox reactions through the reversible oxidation of its active center dithiol to a disulfide and catalyzes dithiol-disulfide exchange reactions.</text>
</comment>
<dbReference type="Proteomes" id="UP001628156">
    <property type="component" value="Unassembled WGS sequence"/>
</dbReference>
<protein>
    <recommendedName>
        <fullName evidence="4">Thioredoxin</fullName>
    </recommendedName>
</protein>
<dbReference type="EMBL" id="BAAFRS010000112">
    <property type="protein sequence ID" value="GAB1222461.1"/>
    <property type="molecule type" value="Genomic_DNA"/>
</dbReference>
<keyword evidence="7" id="KW-1185">Reference proteome</keyword>
<dbReference type="PROSITE" id="PS00194">
    <property type="entry name" value="THIOREDOXIN_1"/>
    <property type="match status" value="1"/>
</dbReference>
<dbReference type="Gene3D" id="3.40.30.10">
    <property type="entry name" value="Glutaredoxin"/>
    <property type="match status" value="1"/>
</dbReference>
<dbReference type="InterPro" id="IPR036249">
    <property type="entry name" value="Thioredoxin-like_sf"/>
</dbReference>
<evidence type="ECO:0000256" key="1">
    <source>
        <dbReference type="ARBA" id="ARBA00003318"/>
    </source>
</evidence>
<dbReference type="PRINTS" id="PR00421">
    <property type="entry name" value="THIOREDOXIN"/>
</dbReference>
<dbReference type="PIRSF" id="PIRSF000077">
    <property type="entry name" value="Thioredoxin"/>
    <property type="match status" value="1"/>
</dbReference>
<name>A0ABQ0DHZ9_9EUKA</name>
<evidence type="ECO:0000256" key="3">
    <source>
        <dbReference type="ARBA" id="ARBA00023157"/>
    </source>
</evidence>
<dbReference type="PROSITE" id="PS51352">
    <property type="entry name" value="THIOREDOXIN_2"/>
    <property type="match status" value="1"/>
</dbReference>
<proteinExistence type="inferred from homology"/>
<comment type="similarity">
    <text evidence="4">Belongs to the thioredoxin family.</text>
</comment>
<dbReference type="CDD" id="cd02947">
    <property type="entry name" value="TRX_family"/>
    <property type="match status" value="1"/>
</dbReference>
<evidence type="ECO:0000256" key="4">
    <source>
        <dbReference type="PIRNR" id="PIRNR000077"/>
    </source>
</evidence>
<evidence type="ECO:0000256" key="2">
    <source>
        <dbReference type="ARBA" id="ARBA00022982"/>
    </source>
</evidence>
<evidence type="ECO:0000313" key="7">
    <source>
        <dbReference type="Proteomes" id="UP001628156"/>
    </source>
</evidence>
<keyword evidence="3" id="KW-1015">Disulfide bond</keyword>
<evidence type="ECO:0000259" key="5">
    <source>
        <dbReference type="PROSITE" id="PS51352"/>
    </source>
</evidence>
<dbReference type="InterPro" id="IPR005746">
    <property type="entry name" value="Thioredoxin"/>
</dbReference>
<dbReference type="Pfam" id="PF00085">
    <property type="entry name" value="Thioredoxin"/>
    <property type="match status" value="1"/>
</dbReference>
<reference evidence="6 7" key="1">
    <citation type="journal article" date="2019" name="PLoS Negl. Trop. Dis.">
        <title>Whole genome sequencing of Entamoeba nuttalli reveals mammalian host-related molecular signatures and a novel octapeptide-repeat surface protein.</title>
        <authorList>
            <person name="Tanaka M."/>
            <person name="Makiuchi T."/>
            <person name="Komiyama T."/>
            <person name="Shiina T."/>
            <person name="Osaki K."/>
            <person name="Tachibana H."/>
        </authorList>
    </citation>
    <scope>NUCLEOTIDE SEQUENCE [LARGE SCALE GENOMIC DNA]</scope>
    <source>
        <strain evidence="6 7">P19-061405</strain>
    </source>
</reference>
<keyword evidence="2" id="KW-0813">Transport</keyword>
<sequence length="105" mass="12197">MSLIHLNSLQEFQQIISTNDCIIDFYAEWCGPCRFISPLFEQYSRQYPNVKFCKVNVDTAHEISMLCGIRCMPTFQFYSSGKKLSEFSGADKNKLNDMVMWAAFQ</sequence>
<gene>
    <name evidence="6" type="ORF">ENUP19_0112G0005</name>
</gene>
<organism evidence="6 7">
    <name type="scientific">Entamoeba nuttalli</name>
    <dbReference type="NCBI Taxonomy" id="412467"/>
    <lineage>
        <taxon>Eukaryota</taxon>
        <taxon>Amoebozoa</taxon>
        <taxon>Evosea</taxon>
        <taxon>Archamoebae</taxon>
        <taxon>Mastigamoebida</taxon>
        <taxon>Entamoebidae</taxon>
        <taxon>Entamoeba</taxon>
    </lineage>
</organism>
<dbReference type="InterPro" id="IPR013766">
    <property type="entry name" value="Thioredoxin_domain"/>
</dbReference>
<feature type="domain" description="Thioredoxin" evidence="5">
    <location>
        <begin position="1"/>
        <end position="105"/>
    </location>
</feature>
<dbReference type="InterPro" id="IPR017937">
    <property type="entry name" value="Thioredoxin_CS"/>
</dbReference>
<keyword evidence="2" id="KW-0249">Electron transport</keyword>
<accession>A0ABQ0DHZ9</accession>
<dbReference type="SUPFAM" id="SSF52833">
    <property type="entry name" value="Thioredoxin-like"/>
    <property type="match status" value="1"/>
</dbReference>
<dbReference type="PANTHER" id="PTHR46115">
    <property type="entry name" value="THIOREDOXIN-LIKE PROTEIN 1"/>
    <property type="match status" value="1"/>
</dbReference>
<evidence type="ECO:0000313" key="6">
    <source>
        <dbReference type="EMBL" id="GAB1222461.1"/>
    </source>
</evidence>
<comment type="caution">
    <text evidence="6">The sequence shown here is derived from an EMBL/GenBank/DDBJ whole genome shotgun (WGS) entry which is preliminary data.</text>
</comment>